<dbReference type="AlphaFoldDB" id="A0A914WNB6"/>
<reference evidence="3" key="1">
    <citation type="submission" date="2022-11" db="UniProtKB">
        <authorList>
            <consortium name="WormBaseParasite"/>
        </authorList>
    </citation>
    <scope>IDENTIFICATION</scope>
</reference>
<organism evidence="2 3">
    <name type="scientific">Plectus sambesii</name>
    <dbReference type="NCBI Taxonomy" id="2011161"/>
    <lineage>
        <taxon>Eukaryota</taxon>
        <taxon>Metazoa</taxon>
        <taxon>Ecdysozoa</taxon>
        <taxon>Nematoda</taxon>
        <taxon>Chromadorea</taxon>
        <taxon>Plectida</taxon>
        <taxon>Plectina</taxon>
        <taxon>Plectoidea</taxon>
        <taxon>Plectidae</taxon>
        <taxon>Plectus</taxon>
    </lineage>
</organism>
<keyword evidence="1" id="KW-1133">Transmembrane helix</keyword>
<evidence type="ECO:0000313" key="2">
    <source>
        <dbReference type="Proteomes" id="UP000887566"/>
    </source>
</evidence>
<evidence type="ECO:0000256" key="1">
    <source>
        <dbReference type="SAM" id="Phobius"/>
    </source>
</evidence>
<dbReference type="SUPFAM" id="SSF57302">
    <property type="entry name" value="Snake toxin-like"/>
    <property type="match status" value="1"/>
</dbReference>
<accession>A0A914WNB6</accession>
<dbReference type="InterPro" id="IPR045860">
    <property type="entry name" value="Snake_toxin-like_sf"/>
</dbReference>
<keyword evidence="1" id="KW-0812">Transmembrane</keyword>
<name>A0A914WNB6_9BILA</name>
<keyword evidence="2" id="KW-1185">Reference proteome</keyword>
<feature type="transmembrane region" description="Helical" evidence="1">
    <location>
        <begin position="181"/>
        <end position="198"/>
    </location>
</feature>
<sequence length="200" mass="22276">MKCRYYVNNAKRASASIRLKPVIIADLWCPKIDSSPPDKEPPRKNMSTAVFFALVIQFLLLHQASATSCYNYQIPSDQDPKDSSTGSTQKDCTIEFRAQQIFSPGVCIKSSFKDRNGAEVIMGACYPRCPSVMNGKQCIYPDEDETVRSAIADLTRLPDALNFCCCETDYCNSAGKIEIKWMVLFSLAAVLTFTLQLGKI</sequence>
<keyword evidence="1" id="KW-0472">Membrane</keyword>
<evidence type="ECO:0000313" key="3">
    <source>
        <dbReference type="WBParaSite" id="PSAMB.scaffold46size96096.g1033.t1"/>
    </source>
</evidence>
<dbReference type="WBParaSite" id="PSAMB.scaffold46size96096.g1033.t1">
    <property type="protein sequence ID" value="PSAMB.scaffold46size96096.g1033.t1"/>
    <property type="gene ID" value="PSAMB.scaffold46size96096.g1033"/>
</dbReference>
<proteinExistence type="predicted"/>
<dbReference type="Gene3D" id="2.10.60.10">
    <property type="entry name" value="CD59"/>
    <property type="match status" value="1"/>
</dbReference>
<dbReference type="Proteomes" id="UP000887566">
    <property type="component" value="Unplaced"/>
</dbReference>
<protein>
    <submittedName>
        <fullName evidence="3">Uncharacterized protein</fullName>
    </submittedName>
</protein>